<sequence>MIITVGREYGSGGHEIGKRLAEQYQIPFYDKDALVKIAKEKGVYDEIISFYDEKPVNSLLYAIAMNTYSENIGKMQFDLIRSITENKACVIIGRCGNYIFKDTPDTVSVFIHADINERIQRVRDIYGVHDKNLKAVIEKTDKGRASFHKFYTDQEWGDSRNYHLAINSGEIGLEACTQLISEFIEKKKRNLIK</sequence>
<organism evidence="1 2">
    <name type="scientific">Anaerocolumna jejuensis DSM 15929</name>
    <dbReference type="NCBI Taxonomy" id="1121322"/>
    <lineage>
        <taxon>Bacteria</taxon>
        <taxon>Bacillati</taxon>
        <taxon>Bacillota</taxon>
        <taxon>Clostridia</taxon>
        <taxon>Lachnospirales</taxon>
        <taxon>Lachnospiraceae</taxon>
        <taxon>Anaerocolumna</taxon>
    </lineage>
</organism>
<keyword evidence="1" id="KW-0808">Transferase</keyword>
<name>A0A1M6SJZ5_9FIRM</name>
<dbReference type="Pfam" id="PF13189">
    <property type="entry name" value="Cytidylate_kin2"/>
    <property type="match status" value="1"/>
</dbReference>
<dbReference type="Gene3D" id="3.40.50.300">
    <property type="entry name" value="P-loop containing nucleotide triphosphate hydrolases"/>
    <property type="match status" value="1"/>
</dbReference>
<accession>A0A1M6SJZ5</accession>
<gene>
    <name evidence="1" type="ORF">SAMN02745136_02489</name>
</gene>
<dbReference type="SUPFAM" id="SSF52540">
    <property type="entry name" value="P-loop containing nucleoside triphosphate hydrolases"/>
    <property type="match status" value="1"/>
</dbReference>
<keyword evidence="1" id="KW-0418">Kinase</keyword>
<dbReference type="EMBL" id="FRAC01000012">
    <property type="protein sequence ID" value="SHK45025.1"/>
    <property type="molecule type" value="Genomic_DNA"/>
</dbReference>
<dbReference type="Proteomes" id="UP000184386">
    <property type="component" value="Unassembled WGS sequence"/>
</dbReference>
<evidence type="ECO:0000313" key="1">
    <source>
        <dbReference type="EMBL" id="SHK45025.1"/>
    </source>
</evidence>
<dbReference type="InterPro" id="IPR027417">
    <property type="entry name" value="P-loop_NTPase"/>
</dbReference>
<dbReference type="STRING" id="1121322.SAMN02745136_02489"/>
<keyword evidence="2" id="KW-1185">Reference proteome</keyword>
<dbReference type="AlphaFoldDB" id="A0A1M6SJZ5"/>
<dbReference type="OrthoDB" id="9781180at2"/>
<protein>
    <submittedName>
        <fullName evidence="1">Cytidylate kinase</fullName>
    </submittedName>
</protein>
<dbReference type="RefSeq" id="WP_073276355.1">
    <property type="nucleotide sequence ID" value="NZ_FRAC01000012.1"/>
</dbReference>
<evidence type="ECO:0000313" key="2">
    <source>
        <dbReference type="Proteomes" id="UP000184386"/>
    </source>
</evidence>
<dbReference type="GO" id="GO:0016301">
    <property type="term" value="F:kinase activity"/>
    <property type="evidence" value="ECO:0007669"/>
    <property type="project" value="UniProtKB-KW"/>
</dbReference>
<proteinExistence type="predicted"/>
<reference evidence="1 2" key="1">
    <citation type="submission" date="2016-11" db="EMBL/GenBank/DDBJ databases">
        <authorList>
            <person name="Jaros S."/>
            <person name="Januszkiewicz K."/>
            <person name="Wedrychowicz H."/>
        </authorList>
    </citation>
    <scope>NUCLEOTIDE SEQUENCE [LARGE SCALE GENOMIC DNA]</scope>
    <source>
        <strain evidence="1 2">DSM 15929</strain>
    </source>
</reference>